<dbReference type="PROSITE" id="PS00028">
    <property type="entry name" value="ZINC_FINGER_C2H2_1"/>
    <property type="match status" value="1"/>
</dbReference>
<reference evidence="11" key="1">
    <citation type="submission" date="2024-07" db="EMBL/GenBank/DDBJ databases">
        <title>Two chromosome-level genome assemblies of Korean endemic species Abeliophyllum distichum and Forsythia ovata (Oleaceae).</title>
        <authorList>
            <person name="Jang H."/>
        </authorList>
    </citation>
    <scope>NUCLEOTIDE SEQUENCE [LARGE SCALE GENOMIC DNA]</scope>
</reference>
<evidence type="ECO:0000256" key="4">
    <source>
        <dbReference type="ARBA" id="ARBA00023163"/>
    </source>
</evidence>
<feature type="region of interest" description="Disordered" evidence="7">
    <location>
        <begin position="90"/>
        <end position="116"/>
    </location>
</feature>
<comment type="caution">
    <text evidence="10">The sequence shown here is derived from an EMBL/GenBank/DDBJ whole genome shotgun (WGS) entry which is preliminary data.</text>
</comment>
<organism evidence="10 11">
    <name type="scientific">Abeliophyllum distichum</name>
    <dbReference type="NCBI Taxonomy" id="126358"/>
    <lineage>
        <taxon>Eukaryota</taxon>
        <taxon>Viridiplantae</taxon>
        <taxon>Streptophyta</taxon>
        <taxon>Embryophyta</taxon>
        <taxon>Tracheophyta</taxon>
        <taxon>Spermatophyta</taxon>
        <taxon>Magnoliopsida</taxon>
        <taxon>eudicotyledons</taxon>
        <taxon>Gunneridae</taxon>
        <taxon>Pentapetalae</taxon>
        <taxon>asterids</taxon>
        <taxon>lamiids</taxon>
        <taxon>Lamiales</taxon>
        <taxon>Oleaceae</taxon>
        <taxon>Forsythieae</taxon>
        <taxon>Abeliophyllum</taxon>
    </lineage>
</organism>
<dbReference type="PROSITE" id="PS50157">
    <property type="entry name" value="ZINC_FINGER_C2H2_2"/>
    <property type="match status" value="1"/>
</dbReference>
<keyword evidence="6" id="KW-0479">Metal-binding</keyword>
<dbReference type="EMBL" id="JBFOLK010000007">
    <property type="protein sequence ID" value="KAL2498050.1"/>
    <property type="molecule type" value="Genomic_DNA"/>
</dbReference>
<evidence type="ECO:0000256" key="3">
    <source>
        <dbReference type="ARBA" id="ARBA00023125"/>
    </source>
</evidence>
<dbReference type="InterPro" id="IPR001739">
    <property type="entry name" value="Methyl_CpG_DNA-bd"/>
</dbReference>
<dbReference type="PANTHER" id="PTHR37701:SF17">
    <property type="entry name" value="METHYL BINDING DOMAIN117"/>
    <property type="match status" value="1"/>
</dbReference>
<dbReference type="InterPro" id="IPR013087">
    <property type="entry name" value="Znf_C2H2_type"/>
</dbReference>
<evidence type="ECO:0000313" key="11">
    <source>
        <dbReference type="Proteomes" id="UP001604336"/>
    </source>
</evidence>
<dbReference type="GO" id="GO:0003677">
    <property type="term" value="F:DNA binding"/>
    <property type="evidence" value="ECO:0007669"/>
    <property type="project" value="UniProtKB-KW"/>
</dbReference>
<evidence type="ECO:0000259" key="9">
    <source>
        <dbReference type="PROSITE" id="PS50982"/>
    </source>
</evidence>
<evidence type="ECO:0000256" key="2">
    <source>
        <dbReference type="ARBA" id="ARBA00023015"/>
    </source>
</evidence>
<evidence type="ECO:0000259" key="8">
    <source>
        <dbReference type="PROSITE" id="PS50157"/>
    </source>
</evidence>
<dbReference type="InterPro" id="IPR016177">
    <property type="entry name" value="DNA-bd_dom_sf"/>
</dbReference>
<dbReference type="PANTHER" id="PTHR37701">
    <property type="entry name" value="METHYL-CPG-BINDING DOMAIN-CONTAINING PROTEIN 8"/>
    <property type="match status" value="1"/>
</dbReference>
<evidence type="ECO:0000313" key="10">
    <source>
        <dbReference type="EMBL" id="KAL2498050.1"/>
    </source>
</evidence>
<evidence type="ECO:0000256" key="5">
    <source>
        <dbReference type="ARBA" id="ARBA00023242"/>
    </source>
</evidence>
<dbReference type="PROSITE" id="PS50982">
    <property type="entry name" value="MBD"/>
    <property type="match status" value="1"/>
</dbReference>
<sequence>MASATVDSAATSSSAADGGPLQVDSVPIVDLRLLSQSELYSLSQCSASAVGPIRCDDVVIPKIDRSVFNESAGSRKQTYSRLRLAPASAAISSAPRRRTPHLRPTAVTNSNNGISDPEKVENSQIIALLKQLFVSNSNPDELIPVKVDYSYSLFPQQLSSFPSSSSNVVPINHKRKRGRPCRLEMLENNANSTQGVSANVDFYDGNHNKNGSSMMSEIFVGENVGGRDRDGKVLNRNGVAVDLVALGTVEDPYGEEIRQRTEGLKSQEELLGFLEGLNGKWGSSRKKRRIVDASMFGSALPIGWKLLLSLKKKQGHVWLYCRRYLSPSGRQFVSCKDISSYLLSLHCVQDTNKVNCAENNESINDAYSLASVSIANVTNQDDNRKENLVCYASPLIVTSTSSNHEMQVTLNAGDQPEDKVGKKLNCDECKMTFSEKDDLLHHQSSLHRKKIYKNGLFLNDDVIVKEGNYEHMFTHNTFNEMSNYNGHIGPHERNNVKSTEESLSVDAEVCIDPSSFCREPVREVMLKGSVGTVGNNIVETSNVNTSDHVEDRMAFNCNLGQVDEFLSSNNEDKSFHEGSVDVRIPDSVAGISEGGCNVQGKSSEGRSPFPFTEATAGVMNKVIKNSVTLEDSKQGRLSGSGLFGSDDNVETCDIVVNDEHFCLSINDLKRDAEKFVDNDSVFGFCPRSVGQENYSGIRVKQHSNFEVLSRENVDSVPVPSISAETWSDQNKESKRNMLTAHGDEEMVVEDFVPSSVGEYTLDGKCCFSTSGNGSSEADKDALSSIQEEMQFGISSVPSWNEQASVKSNGNEEATCLAKEVGMQNTCKGSLLTLSNHERNIGTEHLVDKVCRRKMEKPEVDGVQKVRTGELFLSFSSHAKVNSDSMIGIEEKILQHCSPSAFETEKNIWIEDDVIRVISSAVEECKQEPSGSVLLPQSSAAEVSDGSYTVNKISTTSVNDPNLHDIENPRNHKLSLSSGYLHTEPHTNSDTVEQEKNLLGSLSVQCSTEKTYGVQTNFSNNDSAVEDAKRGKHIGFGLLDSSLNTKTCELGTSFSMNYSGSNWDGPRGNKVGNSGNDFIMGFGRNNLQPDEDVMTGGLWTTGQENVLQDSFTATTSSQVQPSSCFHAFDIMSDKDSQGLFEVHEKYNINTDVEGMRAGRAEPIEYSFLGSNSAIPMESNIFSHNTNMEQELDSSFWLENDALMPNIADDRSKSSSVCVWCRNVFYHEPIQPEIEAAGAIGSMCPTCSARIPGHFNVL</sequence>
<evidence type="ECO:0000256" key="1">
    <source>
        <dbReference type="ARBA" id="ARBA00004123"/>
    </source>
</evidence>
<evidence type="ECO:0000256" key="7">
    <source>
        <dbReference type="SAM" id="MobiDB-lite"/>
    </source>
</evidence>
<keyword evidence="4" id="KW-0804">Transcription</keyword>
<evidence type="ECO:0000256" key="6">
    <source>
        <dbReference type="PROSITE-ProRule" id="PRU00042"/>
    </source>
</evidence>
<keyword evidence="3" id="KW-0238">DNA-binding</keyword>
<dbReference type="InterPro" id="IPR037472">
    <property type="entry name" value="MBD8"/>
</dbReference>
<keyword evidence="6" id="KW-0863">Zinc-finger</keyword>
<dbReference type="GO" id="GO:0005634">
    <property type="term" value="C:nucleus"/>
    <property type="evidence" value="ECO:0007669"/>
    <property type="project" value="UniProtKB-SubCell"/>
</dbReference>
<feature type="domain" description="C2H2-type" evidence="8">
    <location>
        <begin position="424"/>
        <end position="447"/>
    </location>
</feature>
<keyword evidence="2" id="KW-0805">Transcription regulation</keyword>
<accession>A0ABD1SBK4</accession>
<name>A0ABD1SBK4_9LAMI</name>
<dbReference type="GO" id="GO:0008270">
    <property type="term" value="F:zinc ion binding"/>
    <property type="evidence" value="ECO:0007669"/>
    <property type="project" value="UniProtKB-KW"/>
</dbReference>
<dbReference type="Proteomes" id="UP001604336">
    <property type="component" value="Unassembled WGS sequence"/>
</dbReference>
<keyword evidence="11" id="KW-1185">Reference proteome</keyword>
<keyword evidence="6" id="KW-0862">Zinc</keyword>
<keyword evidence="5" id="KW-0539">Nucleus</keyword>
<proteinExistence type="predicted"/>
<feature type="domain" description="MBD" evidence="9">
    <location>
        <begin position="290"/>
        <end position="363"/>
    </location>
</feature>
<dbReference type="SUPFAM" id="SSF54171">
    <property type="entry name" value="DNA-binding domain"/>
    <property type="match status" value="1"/>
</dbReference>
<dbReference type="AlphaFoldDB" id="A0ABD1SBK4"/>
<protein>
    <submittedName>
        <fullName evidence="10">Uncharacterized protein</fullName>
    </submittedName>
</protein>
<gene>
    <name evidence="10" type="ORF">Adt_23600</name>
</gene>
<comment type="subcellular location">
    <subcellularLocation>
        <location evidence="1">Nucleus</location>
    </subcellularLocation>
</comment>